<protein>
    <submittedName>
        <fullName evidence="3">Type IV pilin</fullName>
    </submittedName>
</protein>
<keyword evidence="1" id="KW-1133">Transmembrane helix</keyword>
<dbReference type="InterPro" id="IPR012859">
    <property type="entry name" value="Pilin_N_archaeal"/>
</dbReference>
<keyword evidence="1" id="KW-0812">Transmembrane</keyword>
<dbReference type="AlphaFoldDB" id="A0A9E7UC32"/>
<dbReference type="KEGG" id="ssai:N0B31_05900"/>
<dbReference type="EMBL" id="CP104003">
    <property type="protein sequence ID" value="UWM55817.1"/>
    <property type="molecule type" value="Genomic_DNA"/>
</dbReference>
<dbReference type="GeneID" id="74941936"/>
<reference evidence="3" key="1">
    <citation type="submission" date="2022-09" db="EMBL/GenBank/DDBJ databases">
        <title>Diverse halophilic archaea isolated from saline environments.</title>
        <authorList>
            <person name="Cui H.-L."/>
        </authorList>
    </citation>
    <scope>NUCLEOTIDE SEQUENCE</scope>
    <source>
        <strain evidence="3">ZS-35-S2</strain>
    </source>
</reference>
<keyword evidence="4" id="KW-1185">Reference proteome</keyword>
<organism evidence="3 4">
    <name type="scientific">Salinirubellus salinus</name>
    <dbReference type="NCBI Taxonomy" id="1364945"/>
    <lineage>
        <taxon>Archaea</taxon>
        <taxon>Methanobacteriati</taxon>
        <taxon>Methanobacteriota</taxon>
        <taxon>Stenosarchaea group</taxon>
        <taxon>Halobacteria</taxon>
        <taxon>Halobacteriales</taxon>
        <taxon>Natronomonadaceae</taxon>
        <taxon>Salinirubellus</taxon>
    </lineage>
</organism>
<dbReference type="InterPro" id="IPR013373">
    <property type="entry name" value="Flagellin/pilin_N_arc"/>
</dbReference>
<evidence type="ECO:0000259" key="2">
    <source>
        <dbReference type="Pfam" id="PF07790"/>
    </source>
</evidence>
<gene>
    <name evidence="3" type="ORF">N0B31_05900</name>
</gene>
<dbReference type="PANTHER" id="PTHR38138:SF1">
    <property type="entry name" value="ARCHAEAL TYPE IV PILIN N-TERMINAL DOMAIN-CONTAINING PROTEIN"/>
    <property type="match status" value="1"/>
</dbReference>
<proteinExistence type="predicted"/>
<evidence type="ECO:0000313" key="4">
    <source>
        <dbReference type="Proteomes" id="UP001057580"/>
    </source>
</evidence>
<evidence type="ECO:0000256" key="1">
    <source>
        <dbReference type="SAM" id="Phobius"/>
    </source>
</evidence>
<evidence type="ECO:0000313" key="3">
    <source>
        <dbReference type="EMBL" id="UWM55817.1"/>
    </source>
</evidence>
<sequence>MLPTASDQRAVTPVVGVVLLVGVAVVLASTLGAFALGLTDGVPERGPMVRTEAEPLAAYALGGGQEQEVRITHEGGEPVAVEHLSIVVVVPSADTRSRLVGFPVAADRLTAANVDGPDFFDERYGETVGPISTDTPDTDGRWSAGDTVGFRITSGDVELDSGDRVEVLFVHTPSGTVFAAETLVAR</sequence>
<name>A0A9E7UC32_9EURY</name>
<dbReference type="PANTHER" id="PTHR38138">
    <property type="entry name" value="VNG6441H"/>
    <property type="match status" value="1"/>
</dbReference>
<dbReference type="RefSeq" id="WP_260594928.1">
    <property type="nucleotide sequence ID" value="NZ_CP104003.1"/>
</dbReference>
<keyword evidence="1" id="KW-0472">Membrane</keyword>
<dbReference type="NCBIfam" id="TIGR02537">
    <property type="entry name" value="arch_flag_Nterm"/>
    <property type="match status" value="1"/>
</dbReference>
<dbReference type="Proteomes" id="UP001057580">
    <property type="component" value="Chromosome"/>
</dbReference>
<dbReference type="Pfam" id="PF07790">
    <property type="entry name" value="Pilin_N"/>
    <property type="match status" value="1"/>
</dbReference>
<feature type="domain" description="Archaeal Type IV pilin N-terminal" evidence="2">
    <location>
        <begin position="9"/>
        <end position="89"/>
    </location>
</feature>
<accession>A0A9E7UC32</accession>
<feature type="transmembrane region" description="Helical" evidence="1">
    <location>
        <begin position="12"/>
        <end position="38"/>
    </location>
</feature>